<dbReference type="AlphaFoldDB" id="A0A1T2LAE3"/>
<keyword evidence="2" id="KW-1277">Toxin-antitoxin system</keyword>
<dbReference type="Gene3D" id="3.30.530.20">
    <property type="match status" value="1"/>
</dbReference>
<dbReference type="GO" id="GO:0045333">
    <property type="term" value="P:cellular respiration"/>
    <property type="evidence" value="ECO:0007669"/>
    <property type="project" value="InterPro"/>
</dbReference>
<protein>
    <submittedName>
        <fullName evidence="4">Ubiquinone-binding protein</fullName>
    </submittedName>
</protein>
<dbReference type="CDD" id="cd07813">
    <property type="entry name" value="COQ10p_like"/>
    <property type="match status" value="1"/>
</dbReference>
<keyword evidence="4" id="KW-0830">Ubiquinone</keyword>
<reference evidence="4 5" key="1">
    <citation type="submission" date="2016-11" db="EMBL/GenBank/DDBJ databases">
        <title>Mixed transmission modes and dynamic genome evolution in an obligate animal-bacterial symbiosis.</title>
        <authorList>
            <person name="Russell S.L."/>
            <person name="Corbett-Detig R.B."/>
            <person name="Cavanaugh C.M."/>
        </authorList>
    </citation>
    <scope>NUCLEOTIDE SEQUENCE [LARGE SCALE GENOMIC DNA]</scope>
    <source>
        <strain evidence="4">Sp-SM6</strain>
    </source>
</reference>
<gene>
    <name evidence="4" type="ORF">BOW52_03900</name>
</gene>
<dbReference type="InterPro" id="IPR023393">
    <property type="entry name" value="START-like_dom_sf"/>
</dbReference>
<dbReference type="Proteomes" id="UP000190198">
    <property type="component" value="Unassembled WGS sequence"/>
</dbReference>
<evidence type="ECO:0000256" key="1">
    <source>
        <dbReference type="ARBA" id="ARBA00008918"/>
    </source>
</evidence>
<evidence type="ECO:0000259" key="3">
    <source>
        <dbReference type="Pfam" id="PF03364"/>
    </source>
</evidence>
<evidence type="ECO:0000313" key="4">
    <source>
        <dbReference type="EMBL" id="OOZ41982.1"/>
    </source>
</evidence>
<dbReference type="SUPFAM" id="SSF55961">
    <property type="entry name" value="Bet v1-like"/>
    <property type="match status" value="1"/>
</dbReference>
<evidence type="ECO:0000313" key="5">
    <source>
        <dbReference type="Proteomes" id="UP000190198"/>
    </source>
</evidence>
<dbReference type="InterPro" id="IPR005031">
    <property type="entry name" value="COQ10_START"/>
</dbReference>
<sequence length="144" mass="16186">MAVVEKSALVQHSAGEMYRLVNDVEQYQDFLPWCKSSRLVSLEGDTMIGELVVAKSGITQSFSTRNTLTEDRLVELQLDEGPFSKLTGQWEFTPLRDDACKVSLRLEFEFSGRLMNAAFGAIFSQIANTMVDAFCKRADEIYAN</sequence>
<organism evidence="4 5">
    <name type="scientific">Solemya elarraichensis gill symbiont</name>
    <dbReference type="NCBI Taxonomy" id="1918949"/>
    <lineage>
        <taxon>Bacteria</taxon>
        <taxon>Pseudomonadati</taxon>
        <taxon>Pseudomonadota</taxon>
        <taxon>Gammaproteobacteria</taxon>
        <taxon>sulfur-oxidizing symbionts</taxon>
    </lineage>
</organism>
<feature type="domain" description="Coenzyme Q-binding protein COQ10 START" evidence="3">
    <location>
        <begin position="10"/>
        <end position="135"/>
    </location>
</feature>
<dbReference type="GO" id="GO:0048039">
    <property type="term" value="F:ubiquinone binding"/>
    <property type="evidence" value="ECO:0007669"/>
    <property type="project" value="InterPro"/>
</dbReference>
<proteinExistence type="inferred from homology"/>
<dbReference type="InterPro" id="IPR044996">
    <property type="entry name" value="COQ10-like"/>
</dbReference>
<dbReference type="EMBL" id="MPRK01000049">
    <property type="protein sequence ID" value="OOZ41982.1"/>
    <property type="molecule type" value="Genomic_DNA"/>
</dbReference>
<accession>A0A1T2LAE3</accession>
<comment type="caution">
    <text evidence="4">The sequence shown here is derived from an EMBL/GenBank/DDBJ whole genome shotgun (WGS) entry which is preliminary data.</text>
</comment>
<name>A0A1T2LAE3_9GAMM</name>
<dbReference type="OrthoDB" id="9804759at2"/>
<comment type="similarity">
    <text evidence="1">Belongs to the ribosome association toxin RatA family.</text>
</comment>
<dbReference type="PANTHER" id="PTHR12901:SF10">
    <property type="entry name" value="COENZYME Q-BINDING PROTEIN COQ10, MITOCHONDRIAL"/>
    <property type="match status" value="1"/>
</dbReference>
<keyword evidence="5" id="KW-1185">Reference proteome</keyword>
<dbReference type="PANTHER" id="PTHR12901">
    <property type="entry name" value="SPERM PROTEIN HOMOLOG"/>
    <property type="match status" value="1"/>
</dbReference>
<evidence type="ECO:0000256" key="2">
    <source>
        <dbReference type="ARBA" id="ARBA00022649"/>
    </source>
</evidence>
<dbReference type="Pfam" id="PF03364">
    <property type="entry name" value="Polyketide_cyc"/>
    <property type="match status" value="1"/>
</dbReference>